<dbReference type="InterPro" id="IPR021459">
    <property type="entry name" value="GH101-related"/>
</dbReference>
<evidence type="ECO:0000313" key="3">
    <source>
        <dbReference type="Proteomes" id="UP000008555"/>
    </source>
</evidence>
<protein>
    <submittedName>
        <fullName evidence="2">Uncharacterized protein</fullName>
    </submittedName>
</protein>
<dbReference type="KEGG" id="cbd:CBUD_0314"/>
<feature type="signal peptide" evidence="1">
    <location>
        <begin position="1"/>
        <end position="17"/>
    </location>
</feature>
<feature type="chain" id="PRO_5002740019" evidence="1">
    <location>
        <begin position="18"/>
        <end position="767"/>
    </location>
</feature>
<reference evidence="2 3" key="1">
    <citation type="journal article" date="2009" name="Infect. Immun.">
        <title>Comparative genomics reveal extensive transposon-mediated genomic plasticity and diversity among potential effector proteins within the genus Coxiella.</title>
        <authorList>
            <person name="Beare P.A."/>
            <person name="Unsworth N."/>
            <person name="Andoh M."/>
            <person name="Voth D.E."/>
            <person name="Omsland A."/>
            <person name="Gilk S.D."/>
            <person name="Williams K.P."/>
            <person name="Sobral B.W."/>
            <person name="Kupko J.J.III."/>
            <person name="Porcella S.F."/>
            <person name="Samuel J.E."/>
            <person name="Heinzen R.A."/>
        </authorList>
    </citation>
    <scope>NUCLEOTIDE SEQUENCE [LARGE SCALE GENOMIC DNA]</scope>
    <source>
        <strain evidence="2 3">Dugway 5J108-111</strain>
    </source>
</reference>
<keyword evidence="1" id="KW-0732">Signal</keyword>
<evidence type="ECO:0000256" key="1">
    <source>
        <dbReference type="SAM" id="SignalP"/>
    </source>
</evidence>
<dbReference type="RefSeq" id="WP_011996516.1">
    <property type="nucleotide sequence ID" value="NC_009727.1"/>
</dbReference>
<dbReference type="Pfam" id="PF11308">
    <property type="entry name" value="Glyco_hydro_129"/>
    <property type="match status" value="1"/>
</dbReference>
<dbReference type="EMBL" id="CP000733">
    <property type="protein sequence ID" value="ABS76605.1"/>
    <property type="molecule type" value="Genomic_DNA"/>
</dbReference>
<dbReference type="HOGENOM" id="CLU_009699_0_0_6"/>
<proteinExistence type="predicted"/>
<gene>
    <name evidence="2" type="ordered locus">CBUD_0314</name>
</gene>
<name>A9KDG4_COXBN</name>
<sequence>MKNFLFLLLILVLPSLGFSRSGSVPLCQSNHKNCFYISPETLMVTYDHAAVSAPQSNNPVNQVKVTTNSLSFRRNDVDIHFALQPDGSLLADFAAPSQKSVAFPIVGEGAQTLVLPIMGQGKAIPTADKTWLKYLVNNFGITDKQEGTAGLSMQFLGAIYPKFSTIYIINDIYNNEFWYNKQNNKLLFYFSHDLNSLNSAQHFSYRIVISKPTVTAIAKTYLADKKQKDQFVTLEQKQAKVRDIQKLYGAPFIYLLGDETIGAANVNWQLLRQIISTNISNSSSNAVKYLAEVGKIKCHNDVIKRLGAQSWVGRWDKYEFEQLMSCLIEDPSLYKQSQFVGVQLNPKTVSLLKKGITSLSPIEKIDLNKNLIQSVFAKAIKPVSEWGNGVSLWMLQQLKSIGLRRAWLGLDDRSLGILHQNVIQQAVKDGYLIAPYDSYNSIQLATELKMPTALFQHNPVLYQNDTIINQNGKPLYGFLNIGRTLNSSFAMPEVKYRLQETLSNYQVPFNSWFFDTDGAGELYNDFSKAHRMTQAQDAINRLQRMRYAAEHRHLVIGTEDGDDYSAGVVAFGHGDVTAGIWDADMRRHKNSPYYMGKYFAPLGIPPRYAKLTPLKPTIATIYFSPKYSIPLYQLVYHNSVIVSDHWEYATFKFPQEITNNVLRTFLYDYPPLLHLDRDYWKKHKDFFKSYLPIWQSFSLKVAGAEMSDFHLLDREGLIQATRFSNGIRVIANFSDRPYKYQQWHLSGKSVIAINHNKQIVQFSPGKF</sequence>
<dbReference type="AlphaFoldDB" id="A9KDG4"/>
<dbReference type="Proteomes" id="UP000008555">
    <property type="component" value="Chromosome"/>
</dbReference>
<organism evidence="2 3">
    <name type="scientific">Coxiella burnetii (strain Dugway 5J108-111)</name>
    <dbReference type="NCBI Taxonomy" id="434922"/>
    <lineage>
        <taxon>Bacteria</taxon>
        <taxon>Pseudomonadati</taxon>
        <taxon>Pseudomonadota</taxon>
        <taxon>Gammaproteobacteria</taxon>
        <taxon>Legionellales</taxon>
        <taxon>Coxiellaceae</taxon>
        <taxon>Coxiella</taxon>
    </lineage>
</organism>
<accession>A9KDG4</accession>
<evidence type="ECO:0000313" key="2">
    <source>
        <dbReference type="EMBL" id="ABS76605.1"/>
    </source>
</evidence>